<organism evidence="2 3">
    <name type="scientific">Caerostris darwini</name>
    <dbReference type="NCBI Taxonomy" id="1538125"/>
    <lineage>
        <taxon>Eukaryota</taxon>
        <taxon>Metazoa</taxon>
        <taxon>Ecdysozoa</taxon>
        <taxon>Arthropoda</taxon>
        <taxon>Chelicerata</taxon>
        <taxon>Arachnida</taxon>
        <taxon>Araneae</taxon>
        <taxon>Araneomorphae</taxon>
        <taxon>Entelegynae</taxon>
        <taxon>Araneoidea</taxon>
        <taxon>Araneidae</taxon>
        <taxon>Caerostris</taxon>
    </lineage>
</organism>
<keyword evidence="3" id="KW-1185">Reference proteome</keyword>
<proteinExistence type="predicted"/>
<evidence type="ECO:0000313" key="2">
    <source>
        <dbReference type="EMBL" id="GIY88359.1"/>
    </source>
</evidence>
<comment type="caution">
    <text evidence="2">The sequence shown here is derived from an EMBL/GenBank/DDBJ whole genome shotgun (WGS) entry which is preliminary data.</text>
</comment>
<sequence length="86" mass="10063">MAGKNNSLLGTSLEWDLTRRPFMKQPRRGRGDAWRSLAEYDTQGRVLFYFLVCVAVSFEQFRLWLWRCKNASMVRACSRSRSLLLG</sequence>
<evidence type="ECO:0000313" key="3">
    <source>
        <dbReference type="Proteomes" id="UP001054837"/>
    </source>
</evidence>
<keyword evidence="1" id="KW-1133">Transmembrane helix</keyword>
<evidence type="ECO:0000256" key="1">
    <source>
        <dbReference type="SAM" id="Phobius"/>
    </source>
</evidence>
<reference evidence="2 3" key="1">
    <citation type="submission" date="2021-06" db="EMBL/GenBank/DDBJ databases">
        <title>Caerostris darwini draft genome.</title>
        <authorList>
            <person name="Kono N."/>
            <person name="Arakawa K."/>
        </authorList>
    </citation>
    <scope>NUCLEOTIDE SEQUENCE [LARGE SCALE GENOMIC DNA]</scope>
</reference>
<dbReference type="AlphaFoldDB" id="A0AAV4X1H5"/>
<dbReference type="EMBL" id="BPLQ01015487">
    <property type="protein sequence ID" value="GIY88359.1"/>
    <property type="molecule type" value="Genomic_DNA"/>
</dbReference>
<protein>
    <submittedName>
        <fullName evidence="2">Uncharacterized protein</fullName>
    </submittedName>
</protein>
<dbReference type="Proteomes" id="UP001054837">
    <property type="component" value="Unassembled WGS sequence"/>
</dbReference>
<feature type="transmembrane region" description="Helical" evidence="1">
    <location>
        <begin position="46"/>
        <end position="65"/>
    </location>
</feature>
<gene>
    <name evidence="2" type="ORF">CDAR_402951</name>
</gene>
<name>A0AAV4X1H5_9ARAC</name>
<accession>A0AAV4X1H5</accession>
<keyword evidence="1" id="KW-0472">Membrane</keyword>
<keyword evidence="1" id="KW-0812">Transmembrane</keyword>